<evidence type="ECO:0000313" key="13">
    <source>
        <dbReference type="Proteomes" id="UP000247498"/>
    </source>
</evidence>
<dbReference type="SMART" id="SM00382">
    <property type="entry name" value="AAA"/>
    <property type="match status" value="1"/>
</dbReference>
<dbReference type="PROSITE" id="PS00211">
    <property type="entry name" value="ABC_TRANSPORTER_1"/>
    <property type="match status" value="1"/>
</dbReference>
<reference evidence="12 13" key="1">
    <citation type="journal article" date="2018" name="Sci. Rep.">
        <title>Raphidocelis subcapitata (=Pseudokirchneriella subcapitata) provides an insight into genome evolution and environmental adaptations in the Sphaeropleales.</title>
        <authorList>
            <person name="Suzuki S."/>
            <person name="Yamaguchi H."/>
            <person name="Nakajima N."/>
            <person name="Kawachi M."/>
        </authorList>
    </citation>
    <scope>NUCLEOTIDE SEQUENCE [LARGE SCALE GENOMIC DNA]</scope>
    <source>
        <strain evidence="12 13">NIES-35</strain>
    </source>
</reference>
<feature type="compositionally biased region" description="Low complexity" evidence="8">
    <location>
        <begin position="1050"/>
        <end position="1060"/>
    </location>
</feature>
<evidence type="ECO:0000256" key="6">
    <source>
        <dbReference type="ARBA" id="ARBA00022989"/>
    </source>
</evidence>
<dbReference type="GO" id="GO:0016020">
    <property type="term" value="C:membrane"/>
    <property type="evidence" value="ECO:0007669"/>
    <property type="project" value="UniProtKB-SubCell"/>
</dbReference>
<organism evidence="12 13">
    <name type="scientific">Raphidocelis subcapitata</name>
    <dbReference type="NCBI Taxonomy" id="307507"/>
    <lineage>
        <taxon>Eukaryota</taxon>
        <taxon>Viridiplantae</taxon>
        <taxon>Chlorophyta</taxon>
        <taxon>core chlorophytes</taxon>
        <taxon>Chlorophyceae</taxon>
        <taxon>CS clade</taxon>
        <taxon>Sphaeropleales</taxon>
        <taxon>Selenastraceae</taxon>
        <taxon>Raphidocelis</taxon>
    </lineage>
</organism>
<dbReference type="Pfam" id="PF01061">
    <property type="entry name" value="ABC2_membrane"/>
    <property type="match status" value="1"/>
</dbReference>
<dbReference type="GO" id="GO:0140359">
    <property type="term" value="F:ABC-type transporter activity"/>
    <property type="evidence" value="ECO:0007669"/>
    <property type="project" value="InterPro"/>
</dbReference>
<sequence>MAPLGRPGRLVLVLAIAVLFACAGRTAAAEGKYCVVDARLDPGGSARFGGDVTSPLAAEVKTIDAAAPSGSVAIVFPTATCPTAAGLAAALPAAFLAGPPGGAGGIRISRLEARVELSGTQLGTISVQGFSGTLLSKAPLGASGAAPLVLEASGGRGLVKSDLVAARELDLSELPPLPGSGCSASAAPGGRVRLDCPRLVVSGPLETPEVAGTLRLLASFSAEGSLAGARLVDAAAFARAPALRAQPPAVPRTTASGVGTGGSSSVGTAAGVKASGVSAGSISIGGASSGSGSSGGAGGGSSRGNAAGAKAAVPAAGAQLPPRCKAPGGLGGCVCEDGWAGDACLRCTAPIVCPALTGQPFSTCSDAMEYSTRTAYKAYSCSVKGGLSALVRSITGVCNVRGRPLPFKEGPLGLKPGAMFAASPPGAAFCRLVVSTSQDPANPLHCTGTQCTFEEGKPGFICARTSCSCPAKNHCVPLVQGIIDKLANGSVGIDCRASGDCTLTGLQPQLELSCAAGECTQPDLAPAPLPSLRGAPAKPFPVVALLACLVPVILTVLGSLGLAYVVVTRRLFAAGCRGGRRSSTSDGGGGDAAAAAPLLPPSSHALALPPAAVAAVEASGAASKRALAKSMTEGQSGSQRPAVPAAAAAAASHTCRGRPLPADVLGLPVRFEFENVYCAVPDRSADKPKRRARARAAAGDASPERPATPRFQDAEGRRQKVLLHGVSGSIAEGEVVGVMGPSGAGKSTLLSILSGATESVGAGARVEGAVTLGGEARRSALRKITAFVPQRDVLLPALTVEECVRYSALLRLPRSLAAEEVQERINGVLSELGLSHVAASLVGGSASIRGVSGGERRRVTIAMALVTRPRLVIMDEPTSGLDSYTACNLMRTAHDIAGHGRVVVMSLHQPSPDMFDSLTQVLLLAKGRLAYLGPPSGVAPYFAAAGHPAPAGRQPAEHMLHVASQAGGLAALLQQARAAAAARPVEPPAGSFLQQGRGGFAGCSPRSKATRSLFFSADGSRSGRSSADEEWTLAAAAAVASQGGGGGGSATSSEAGSAPGTPGGGRPAPMALHAFAAGRAAHAAPHASSLLPHSAAAVAAAAAAAAPTPTPRRRAARAAGHWLGGQARECAVLYWRAFTNMRREPRLLLLHIVVAAALGLVVGAVFFRLDSSNVGLQNRLGAMFFALALFGWTSVSVVDGLVLERELVEREVAGHYYGGGTYLLSSLVLDGLLLRTLPALLFSGLMYPMVGLLPEASRVVTFMFVLATYTCTVGALTTALTALCRSSSATTLAMNIILLIWVLIGGYLVNPSSIPRWLRWVRSLSPLSFAFEVLAANEMADQFFSIHVDGFPEIGGIKGDVFLRTLGLDPSRTLQSAGALAAFYGGSVALAFAATSYTLWRHSGGSWRAVIFGSRGAPGAGRGGAAHFSQQLPGAGSGVVARRSVDAGPAAPAAAAAAAAAGSAVAAAAAAAPVPPASARERAVIQVDVTAG</sequence>
<keyword evidence="4" id="KW-0547">Nucleotide-binding</keyword>
<keyword evidence="7 9" id="KW-0472">Membrane</keyword>
<dbReference type="InterPro" id="IPR003439">
    <property type="entry name" value="ABC_transporter-like_ATP-bd"/>
</dbReference>
<evidence type="ECO:0000256" key="3">
    <source>
        <dbReference type="ARBA" id="ARBA00022692"/>
    </source>
</evidence>
<feature type="region of interest" description="Disordered" evidence="8">
    <location>
        <begin position="1040"/>
        <end position="1070"/>
    </location>
</feature>
<dbReference type="STRING" id="307507.A0A2V0NRS2"/>
<dbReference type="InterPro" id="IPR027417">
    <property type="entry name" value="P-loop_NTPase"/>
</dbReference>
<feature type="transmembrane region" description="Helical" evidence="9">
    <location>
        <begin position="540"/>
        <end position="567"/>
    </location>
</feature>
<evidence type="ECO:0000256" key="1">
    <source>
        <dbReference type="ARBA" id="ARBA00004141"/>
    </source>
</evidence>
<evidence type="ECO:0000259" key="11">
    <source>
        <dbReference type="PROSITE" id="PS50893"/>
    </source>
</evidence>
<feature type="transmembrane region" description="Helical" evidence="9">
    <location>
        <begin position="1147"/>
        <end position="1169"/>
    </location>
</feature>
<dbReference type="OrthoDB" id="66620at2759"/>
<feature type="chain" id="PRO_5016053949" evidence="10">
    <location>
        <begin position="29"/>
        <end position="1492"/>
    </location>
</feature>
<dbReference type="InterPro" id="IPR013525">
    <property type="entry name" value="ABC2_TM"/>
</dbReference>
<dbReference type="SUPFAM" id="SSF52540">
    <property type="entry name" value="P-loop containing nucleoside triphosphate hydrolases"/>
    <property type="match status" value="1"/>
</dbReference>
<feature type="transmembrane region" description="Helical" evidence="9">
    <location>
        <begin position="1181"/>
        <end position="1202"/>
    </location>
</feature>
<feature type="domain" description="ABC transporter" evidence="11">
    <location>
        <begin position="704"/>
        <end position="951"/>
    </location>
</feature>
<keyword evidence="13" id="KW-1185">Reference proteome</keyword>
<feature type="transmembrane region" description="Helical" evidence="9">
    <location>
        <begin position="1377"/>
        <end position="1400"/>
    </location>
</feature>
<dbReference type="Proteomes" id="UP000247498">
    <property type="component" value="Unassembled WGS sequence"/>
</dbReference>
<dbReference type="Pfam" id="PF00005">
    <property type="entry name" value="ABC_tran"/>
    <property type="match status" value="1"/>
</dbReference>
<evidence type="ECO:0000256" key="2">
    <source>
        <dbReference type="ARBA" id="ARBA00022448"/>
    </source>
</evidence>
<keyword evidence="10" id="KW-0732">Signal</keyword>
<evidence type="ECO:0000256" key="4">
    <source>
        <dbReference type="ARBA" id="ARBA00022741"/>
    </source>
</evidence>
<keyword evidence="3 9" id="KW-0812">Transmembrane</keyword>
<evidence type="ECO:0000256" key="10">
    <source>
        <dbReference type="SAM" id="SignalP"/>
    </source>
</evidence>
<dbReference type="PANTHER" id="PTHR48041:SF2">
    <property type="entry name" value="ATP-DEPENDENT PERMEASE-RELATED"/>
    <property type="match status" value="1"/>
</dbReference>
<keyword evidence="5" id="KW-0067">ATP-binding</keyword>
<evidence type="ECO:0000256" key="5">
    <source>
        <dbReference type="ARBA" id="ARBA00022840"/>
    </source>
</evidence>
<name>A0A2V0NRS2_9CHLO</name>
<feature type="region of interest" description="Disordered" evidence="8">
    <location>
        <begin position="684"/>
        <end position="717"/>
    </location>
</feature>
<dbReference type="InParanoid" id="A0A2V0NRS2"/>
<accession>A0A2V0NRS2</accession>
<dbReference type="Gene3D" id="3.40.50.300">
    <property type="entry name" value="P-loop containing nucleotide triphosphate hydrolases"/>
    <property type="match status" value="1"/>
</dbReference>
<evidence type="ECO:0000256" key="9">
    <source>
        <dbReference type="SAM" id="Phobius"/>
    </source>
</evidence>
<evidence type="ECO:0000256" key="8">
    <source>
        <dbReference type="SAM" id="MobiDB-lite"/>
    </source>
</evidence>
<feature type="transmembrane region" description="Helical" evidence="9">
    <location>
        <begin position="1292"/>
        <end position="1309"/>
    </location>
</feature>
<evidence type="ECO:0000313" key="12">
    <source>
        <dbReference type="EMBL" id="GBF87535.1"/>
    </source>
</evidence>
<dbReference type="GO" id="GO:0016887">
    <property type="term" value="F:ATP hydrolysis activity"/>
    <property type="evidence" value="ECO:0007669"/>
    <property type="project" value="InterPro"/>
</dbReference>
<protein>
    <submittedName>
        <fullName evidence="12">ABC transporter Adp1</fullName>
    </submittedName>
</protein>
<dbReference type="InterPro" id="IPR003593">
    <property type="entry name" value="AAA+_ATPase"/>
</dbReference>
<proteinExistence type="predicted"/>
<evidence type="ECO:0000256" key="7">
    <source>
        <dbReference type="ARBA" id="ARBA00023136"/>
    </source>
</evidence>
<feature type="transmembrane region" description="Helical" evidence="9">
    <location>
        <begin position="1259"/>
        <end position="1280"/>
    </location>
</feature>
<feature type="region of interest" description="Disordered" evidence="8">
    <location>
        <begin position="245"/>
        <end position="265"/>
    </location>
</feature>
<dbReference type="PROSITE" id="PS51257">
    <property type="entry name" value="PROKAR_LIPOPROTEIN"/>
    <property type="match status" value="1"/>
</dbReference>
<gene>
    <name evidence="12" type="ORF">Rsub_00246</name>
</gene>
<dbReference type="PROSITE" id="PS50893">
    <property type="entry name" value="ABC_TRANSPORTER_2"/>
    <property type="match status" value="1"/>
</dbReference>
<dbReference type="EMBL" id="BDRX01000001">
    <property type="protein sequence ID" value="GBF87535.1"/>
    <property type="molecule type" value="Genomic_DNA"/>
</dbReference>
<dbReference type="PANTHER" id="PTHR48041">
    <property type="entry name" value="ABC TRANSPORTER G FAMILY MEMBER 28"/>
    <property type="match status" value="1"/>
</dbReference>
<dbReference type="InterPro" id="IPR017871">
    <property type="entry name" value="ABC_transporter-like_CS"/>
</dbReference>
<keyword evidence="6 9" id="KW-1133">Transmembrane helix</keyword>
<keyword evidence="2" id="KW-0813">Transport</keyword>
<dbReference type="InterPro" id="IPR050352">
    <property type="entry name" value="ABCG_transporters"/>
</dbReference>
<feature type="transmembrane region" description="Helical" evidence="9">
    <location>
        <begin position="1222"/>
        <end position="1247"/>
    </location>
</feature>
<dbReference type="GO" id="GO:0005524">
    <property type="term" value="F:ATP binding"/>
    <property type="evidence" value="ECO:0007669"/>
    <property type="project" value="UniProtKB-KW"/>
</dbReference>
<comment type="subcellular location">
    <subcellularLocation>
        <location evidence="1">Membrane</location>
        <topology evidence="1">Multi-pass membrane protein</topology>
    </subcellularLocation>
</comment>
<feature type="signal peptide" evidence="10">
    <location>
        <begin position="1"/>
        <end position="28"/>
    </location>
</feature>
<comment type="caution">
    <text evidence="12">The sequence shown here is derived from an EMBL/GenBank/DDBJ whole genome shotgun (WGS) entry which is preliminary data.</text>
</comment>